<sequence>MSDVRVRLDLAYDGTNFAGWAAQPGLRTVEGVLSAALHTITRLPVRLTVAGRTDAGVHAAHQVAHFDLPSAVWQALPGRSPRSSGQALVERLTGVLGREAGPVRGASDVVVLGAQEVSADFDARFGALARHYRYRVADGLAPRDPLRRTHVLWQRGELDVAAMQQAVGVLVGEHDFLSFCKPRPGASTVRTLQYLQWERGTVGSDAGLVVLTVGADAFCHSMVRSLVGASLAVGLASRDAAWLASLVARPCRTQAAPVAPPHGLVLERVDYPPTAHLAAQAARAKVVRRLPTRP</sequence>
<dbReference type="InterPro" id="IPR020094">
    <property type="entry name" value="TruA/RsuA/RluB/E/F_N"/>
</dbReference>
<feature type="domain" description="Pseudouridine synthase I TruA alpha/beta" evidence="8">
    <location>
        <begin position="169"/>
        <end position="272"/>
    </location>
</feature>
<dbReference type="InParanoid" id="A0A1Q5PZ51"/>
<comment type="subunit">
    <text evidence="4">Homodimer.</text>
</comment>
<reference evidence="10" key="1">
    <citation type="submission" date="2016-12" db="EMBL/GenBank/DDBJ databases">
        <authorList>
            <person name="Meng X."/>
        </authorList>
    </citation>
    <scope>NUCLEOTIDE SEQUENCE [LARGE SCALE GENOMIC DNA]</scope>
    <source>
        <strain evidence="10">DSM 20732</strain>
    </source>
</reference>
<comment type="similarity">
    <text evidence="1 4 7">Belongs to the tRNA pseudouridine synthase TruA family.</text>
</comment>
<evidence type="ECO:0000259" key="8">
    <source>
        <dbReference type="Pfam" id="PF01416"/>
    </source>
</evidence>
<evidence type="ECO:0000256" key="1">
    <source>
        <dbReference type="ARBA" id="ARBA00009375"/>
    </source>
</evidence>
<dbReference type="PANTHER" id="PTHR11142">
    <property type="entry name" value="PSEUDOURIDYLATE SYNTHASE"/>
    <property type="match status" value="1"/>
</dbReference>
<dbReference type="Proteomes" id="UP000185612">
    <property type="component" value="Unassembled WGS sequence"/>
</dbReference>
<dbReference type="SUPFAM" id="SSF55120">
    <property type="entry name" value="Pseudouridine synthase"/>
    <property type="match status" value="1"/>
</dbReference>
<keyword evidence="3 4" id="KW-0413">Isomerase</keyword>
<comment type="catalytic activity">
    <reaction evidence="4 7">
        <text>uridine(38/39/40) in tRNA = pseudouridine(38/39/40) in tRNA</text>
        <dbReference type="Rhea" id="RHEA:22376"/>
        <dbReference type="Rhea" id="RHEA-COMP:10085"/>
        <dbReference type="Rhea" id="RHEA-COMP:10087"/>
        <dbReference type="ChEBI" id="CHEBI:65314"/>
        <dbReference type="ChEBI" id="CHEBI:65315"/>
        <dbReference type="EC" id="5.4.99.12"/>
    </reaction>
</comment>
<evidence type="ECO:0000313" key="10">
    <source>
        <dbReference type="Proteomes" id="UP000185612"/>
    </source>
</evidence>
<dbReference type="CDD" id="cd02570">
    <property type="entry name" value="PseudoU_synth_EcTruA"/>
    <property type="match status" value="1"/>
</dbReference>
<dbReference type="OrthoDB" id="9811823at2"/>
<dbReference type="Gene3D" id="3.30.70.660">
    <property type="entry name" value="Pseudouridine synthase I, catalytic domain, C-terminal subdomain"/>
    <property type="match status" value="1"/>
</dbReference>
<evidence type="ECO:0000256" key="4">
    <source>
        <dbReference type="HAMAP-Rule" id="MF_00171"/>
    </source>
</evidence>
<name>A0A1Q5PZ51_9ACTO</name>
<protein>
    <recommendedName>
        <fullName evidence="4">tRNA pseudouridine synthase A</fullName>
        <ecNumber evidence="4">5.4.99.12</ecNumber>
    </recommendedName>
    <alternativeName>
        <fullName evidence="4">tRNA pseudouridine(38-40) synthase</fullName>
    </alternativeName>
    <alternativeName>
        <fullName evidence="4">tRNA pseudouridylate synthase I</fullName>
    </alternativeName>
    <alternativeName>
        <fullName evidence="4">tRNA-uridine isomerase I</fullName>
    </alternativeName>
</protein>
<dbReference type="FunCoup" id="A0A1Q5PZ51">
    <property type="interactions" value="264"/>
</dbReference>
<gene>
    <name evidence="4" type="primary">truA</name>
    <name evidence="9" type="ORF">BSZ40_01220</name>
</gene>
<dbReference type="EMBL" id="MQVS01000001">
    <property type="protein sequence ID" value="OKL52756.1"/>
    <property type="molecule type" value="Genomic_DNA"/>
</dbReference>
<accession>A0A1Q5PZ51</accession>
<dbReference type="GO" id="GO:0003723">
    <property type="term" value="F:RNA binding"/>
    <property type="evidence" value="ECO:0007669"/>
    <property type="project" value="InterPro"/>
</dbReference>
<dbReference type="InterPro" id="IPR020097">
    <property type="entry name" value="PsdUridine_synth_TruA_a/b_dom"/>
</dbReference>
<evidence type="ECO:0000256" key="2">
    <source>
        <dbReference type="ARBA" id="ARBA00022694"/>
    </source>
</evidence>
<dbReference type="Pfam" id="PF01416">
    <property type="entry name" value="PseudoU_synth_1"/>
    <property type="match status" value="1"/>
</dbReference>
<evidence type="ECO:0000256" key="5">
    <source>
        <dbReference type="PIRSR" id="PIRSR001430-1"/>
    </source>
</evidence>
<dbReference type="InterPro" id="IPR020103">
    <property type="entry name" value="PsdUridine_synth_cat_dom_sf"/>
</dbReference>
<dbReference type="EC" id="5.4.99.12" evidence="4"/>
<dbReference type="RefSeq" id="WP_073822487.1">
    <property type="nucleotide sequence ID" value="NZ_JAUNKL010000008.1"/>
</dbReference>
<dbReference type="STRING" id="52770.BSZ40_01220"/>
<dbReference type="InterPro" id="IPR001406">
    <property type="entry name" value="PsdUridine_synth_TruA"/>
</dbReference>
<dbReference type="PANTHER" id="PTHR11142:SF0">
    <property type="entry name" value="TRNA PSEUDOURIDINE SYNTHASE-LIKE 1"/>
    <property type="match status" value="1"/>
</dbReference>
<dbReference type="GO" id="GO:0031119">
    <property type="term" value="P:tRNA pseudouridine synthesis"/>
    <property type="evidence" value="ECO:0007669"/>
    <property type="project" value="UniProtKB-UniRule"/>
</dbReference>
<evidence type="ECO:0000256" key="3">
    <source>
        <dbReference type="ARBA" id="ARBA00023235"/>
    </source>
</evidence>
<organism evidence="9 10">
    <name type="scientific">Buchananella hordeovulneris</name>
    <dbReference type="NCBI Taxonomy" id="52770"/>
    <lineage>
        <taxon>Bacteria</taxon>
        <taxon>Bacillati</taxon>
        <taxon>Actinomycetota</taxon>
        <taxon>Actinomycetes</taxon>
        <taxon>Actinomycetales</taxon>
        <taxon>Actinomycetaceae</taxon>
        <taxon>Buchananella</taxon>
    </lineage>
</organism>
<comment type="caution">
    <text evidence="9">The sequence shown here is derived from an EMBL/GenBank/DDBJ whole genome shotgun (WGS) entry which is preliminary data.</text>
</comment>
<keyword evidence="2 4" id="KW-0819">tRNA processing</keyword>
<dbReference type="AlphaFoldDB" id="A0A1Q5PZ51"/>
<evidence type="ECO:0000256" key="6">
    <source>
        <dbReference type="PIRSR" id="PIRSR001430-2"/>
    </source>
</evidence>
<dbReference type="Gene3D" id="3.30.70.580">
    <property type="entry name" value="Pseudouridine synthase I, catalytic domain, N-terminal subdomain"/>
    <property type="match status" value="1"/>
</dbReference>
<dbReference type="NCBIfam" id="TIGR00071">
    <property type="entry name" value="hisT_truA"/>
    <property type="match status" value="1"/>
</dbReference>
<evidence type="ECO:0000313" key="9">
    <source>
        <dbReference type="EMBL" id="OKL52756.1"/>
    </source>
</evidence>
<feature type="binding site" evidence="4 6">
    <location>
        <position position="132"/>
    </location>
    <ligand>
        <name>substrate</name>
    </ligand>
</feature>
<dbReference type="HAMAP" id="MF_00171">
    <property type="entry name" value="TruA"/>
    <property type="match status" value="1"/>
</dbReference>
<keyword evidence="10" id="KW-1185">Reference proteome</keyword>
<proteinExistence type="inferred from homology"/>
<comment type="caution">
    <text evidence="4">Lacks conserved residue(s) required for the propagation of feature annotation.</text>
</comment>
<dbReference type="InterPro" id="IPR020095">
    <property type="entry name" value="PsdUridine_synth_TruA_C"/>
</dbReference>
<comment type="function">
    <text evidence="4">Formation of pseudouridine at positions 38, 39 and 40 in the anticodon stem and loop of transfer RNAs.</text>
</comment>
<evidence type="ECO:0000256" key="7">
    <source>
        <dbReference type="RuleBase" id="RU003792"/>
    </source>
</evidence>
<dbReference type="PIRSF" id="PIRSF001430">
    <property type="entry name" value="tRNA_psdUrid_synth"/>
    <property type="match status" value="1"/>
</dbReference>
<dbReference type="GO" id="GO:0160147">
    <property type="term" value="F:tRNA pseudouridine(38-40) synthase activity"/>
    <property type="evidence" value="ECO:0007669"/>
    <property type="project" value="UniProtKB-EC"/>
</dbReference>
<feature type="active site" description="Nucleophile" evidence="4 5">
    <location>
        <position position="54"/>
    </location>
</feature>